<evidence type="ECO:0000313" key="1">
    <source>
        <dbReference type="EMBL" id="OQK16195.1"/>
    </source>
</evidence>
<dbReference type="Proteomes" id="UP000191980">
    <property type="component" value="Unassembled WGS sequence"/>
</dbReference>
<organism evidence="1 2">
    <name type="scientific">Methyloprofundus sedimenti</name>
    <dbReference type="NCBI Taxonomy" id="1420851"/>
    <lineage>
        <taxon>Bacteria</taxon>
        <taxon>Pseudomonadati</taxon>
        <taxon>Pseudomonadota</taxon>
        <taxon>Gammaproteobacteria</taxon>
        <taxon>Methylococcales</taxon>
        <taxon>Methylococcaceae</taxon>
        <taxon>Methyloprofundus</taxon>
    </lineage>
</organism>
<gene>
    <name evidence="1" type="ORF">AU255_13925</name>
</gene>
<reference evidence="1 2" key="1">
    <citation type="submission" date="2015-12" db="EMBL/GenBank/DDBJ databases">
        <authorList>
            <person name="Shamseldin A."/>
            <person name="Moawad H."/>
            <person name="Abd El-Rahim W.M."/>
            <person name="Sadowsky M.J."/>
        </authorList>
    </citation>
    <scope>NUCLEOTIDE SEQUENCE [LARGE SCALE GENOMIC DNA]</scope>
    <source>
        <strain evidence="1 2">WF1</strain>
    </source>
</reference>
<dbReference type="Pfam" id="PF14334">
    <property type="entry name" value="DUF4390"/>
    <property type="match status" value="1"/>
</dbReference>
<name>A0A1V8M3Q4_9GAMM</name>
<protein>
    <recommendedName>
        <fullName evidence="3">DUF4390 domain-containing protein</fullName>
    </recommendedName>
</protein>
<dbReference type="STRING" id="1420851.AU255_13925"/>
<proteinExistence type="predicted"/>
<dbReference type="AlphaFoldDB" id="A0A1V8M3Q4"/>
<evidence type="ECO:0000313" key="2">
    <source>
        <dbReference type="Proteomes" id="UP000191980"/>
    </source>
</evidence>
<evidence type="ECO:0008006" key="3">
    <source>
        <dbReference type="Google" id="ProtNLM"/>
    </source>
</evidence>
<dbReference type="EMBL" id="LPUF01000002">
    <property type="protein sequence ID" value="OQK16195.1"/>
    <property type="molecule type" value="Genomic_DNA"/>
</dbReference>
<accession>A0A1V8M3Q4</accession>
<sequence>MGFIMRGCRKSKALLLCCLVIILSGWDVCYAGGKFVKIKQAQLSLIDNKAKLSILLDFKLSPEAEEALYSGIALFWDVSIELKQKKRFWDKTLFAHTYRYSLTYYTLLDNFRVKDERKKTFRRFYSLSEALAFMQHIETEEMPLSGYVAKQCVISVLNISFDKEMLPAPLRPVAYFDSQWDLSTNEKRWCE</sequence>
<dbReference type="InterPro" id="IPR025500">
    <property type="entry name" value="DUF4390"/>
</dbReference>
<comment type="caution">
    <text evidence="1">The sequence shown here is derived from an EMBL/GenBank/DDBJ whole genome shotgun (WGS) entry which is preliminary data.</text>
</comment>
<keyword evidence="2" id="KW-1185">Reference proteome</keyword>